<dbReference type="CDD" id="cd00201">
    <property type="entry name" value="WW"/>
    <property type="match status" value="2"/>
</dbReference>
<feature type="domain" description="FF" evidence="9">
    <location>
        <begin position="405"/>
        <end position="467"/>
    </location>
</feature>
<dbReference type="InterPro" id="IPR001202">
    <property type="entry name" value="WW_dom"/>
</dbReference>
<dbReference type="SUPFAM" id="SSF81698">
    <property type="entry name" value="FF domain"/>
    <property type="match status" value="4"/>
</dbReference>
<evidence type="ECO:0000256" key="3">
    <source>
        <dbReference type="ARBA" id="ARBA00022737"/>
    </source>
</evidence>
<sequence length="817" mass="97052">MNNYPPPMGMPLHGMPPPHGMTPTPPPFAPSTPAPEQGEWKLARTEQGKEYYYHTITKKTRWDPPPGFFNENELALEGTNYMRHTTAEGKPYWADKTTRQTTWEMPESVAANLERIRRRRDQDQAPLTSPWKQPSDEHGPPRDNANRMVLPGHRERFMPGDRRDRDDRENGSFAGERAERQTFVPSNEPQFSTAQDAEAAFMKVLKQLKVQPDWSWAQTIRAGIKDPNWRAIPEPDKRLEAFKKYCDELRTQEKTKEQDRQKKLHSDFMAMLASHPEITHYTRWKTARPILEKETIFRSAKDDDERRQLFDEYITKLRRTNAENEIEDKKTALDELAKLLKDMELEPFTRWHEADMDLEKIMTSSGDKFQPLHRIDVLKTFQVHIRQLQRDHNDRVQAEHQAQRRIERKNRDAFKALLGELRRDGKLRYGTKWKEIHPQIVNDPRYTAMLGQDGSSPLDLFWDEIGEEETKFRALRRTALSVLEAQQYEVTTATPFDEFSGIVRSGSRTAGIDDHSMRSIYDYVIAKVKRREDEDRRNEENDERHAVEKLRSVIKYLEPPVTLADDWESVRPRIETTDEYRALKSDELRQSAFDRHYRRLKEKDLDRRDRPRREPRDRERDRDRERERDRERDRDRRERDRDREYRNGHSDTHRRHRTRTRSPENDPYAAERRQAQQDREARYRNNDTTGLSPQPPRRDRERDIDRYSRRGSGDHYGRERREREVERERLHVGRGDPLSRADPREQSVSELDYGDGTGRPAARRRRESDESSARRDNKRPRYSPRAERKSKTPVPESTQEAERALRSGSEEGEIEED</sequence>
<dbReference type="AlphaFoldDB" id="A0A2V1DCY2"/>
<dbReference type="PANTHER" id="PTHR11864:SF0">
    <property type="entry name" value="PRP40 PRE-MRNA PROCESSING FACTOR 40 HOMOLOG A (YEAST)"/>
    <property type="match status" value="1"/>
</dbReference>
<dbReference type="InterPro" id="IPR002713">
    <property type="entry name" value="FF_domain"/>
</dbReference>
<feature type="compositionally biased region" description="Basic and acidic residues" evidence="7">
    <location>
        <begin position="661"/>
        <end position="685"/>
    </location>
</feature>
<keyword evidence="2" id="KW-0507">mRNA processing</keyword>
<dbReference type="OrthoDB" id="187617at2759"/>
<feature type="domain" description="FF" evidence="9">
    <location>
        <begin position="261"/>
        <end position="316"/>
    </location>
</feature>
<keyword evidence="4" id="KW-0508">mRNA splicing</keyword>
<organism evidence="10 11">
    <name type="scientific">Periconia macrospinosa</name>
    <dbReference type="NCBI Taxonomy" id="97972"/>
    <lineage>
        <taxon>Eukaryota</taxon>
        <taxon>Fungi</taxon>
        <taxon>Dikarya</taxon>
        <taxon>Ascomycota</taxon>
        <taxon>Pezizomycotina</taxon>
        <taxon>Dothideomycetes</taxon>
        <taxon>Pleosporomycetidae</taxon>
        <taxon>Pleosporales</taxon>
        <taxon>Massarineae</taxon>
        <taxon>Periconiaceae</taxon>
        <taxon>Periconia</taxon>
    </lineage>
</organism>
<feature type="domain" description="WW" evidence="8">
    <location>
        <begin position="34"/>
        <end position="67"/>
    </location>
</feature>
<keyword evidence="5" id="KW-0539">Nucleus</keyword>
<dbReference type="GO" id="GO:0003723">
    <property type="term" value="F:RNA binding"/>
    <property type="evidence" value="ECO:0007669"/>
    <property type="project" value="TreeGrafter"/>
</dbReference>
<reference evidence="10 11" key="1">
    <citation type="journal article" date="2018" name="Sci. Rep.">
        <title>Comparative genomics provides insights into the lifestyle and reveals functional heterogeneity of dark septate endophytic fungi.</title>
        <authorList>
            <person name="Knapp D.G."/>
            <person name="Nemeth J.B."/>
            <person name="Barry K."/>
            <person name="Hainaut M."/>
            <person name="Henrissat B."/>
            <person name="Johnson J."/>
            <person name="Kuo A."/>
            <person name="Lim J.H.P."/>
            <person name="Lipzen A."/>
            <person name="Nolan M."/>
            <person name="Ohm R.A."/>
            <person name="Tamas L."/>
            <person name="Grigoriev I.V."/>
            <person name="Spatafora J.W."/>
            <person name="Nagy L.G."/>
            <person name="Kovacs G.M."/>
        </authorList>
    </citation>
    <scope>NUCLEOTIDE SEQUENCE [LARGE SCALE GENOMIC DNA]</scope>
    <source>
        <strain evidence="10 11">DSE2036</strain>
    </source>
</reference>
<dbReference type="InterPro" id="IPR036020">
    <property type="entry name" value="WW_dom_sf"/>
</dbReference>
<feature type="compositionally biased region" description="Basic and acidic residues" evidence="7">
    <location>
        <begin position="800"/>
        <end position="809"/>
    </location>
</feature>
<dbReference type="GO" id="GO:0005685">
    <property type="term" value="C:U1 snRNP"/>
    <property type="evidence" value="ECO:0007669"/>
    <property type="project" value="TreeGrafter"/>
</dbReference>
<dbReference type="Gene3D" id="1.10.10.440">
    <property type="entry name" value="FF domain"/>
    <property type="match status" value="4"/>
</dbReference>
<dbReference type="SUPFAM" id="SSF51045">
    <property type="entry name" value="WW domain"/>
    <property type="match status" value="2"/>
</dbReference>
<feature type="region of interest" description="Disordered" evidence="7">
    <location>
        <begin position="117"/>
        <end position="189"/>
    </location>
</feature>
<feature type="coiled-coil region" evidence="6">
    <location>
        <begin position="319"/>
        <end position="346"/>
    </location>
</feature>
<evidence type="ECO:0000313" key="10">
    <source>
        <dbReference type="EMBL" id="PVH95931.1"/>
    </source>
</evidence>
<dbReference type="Pfam" id="PF01846">
    <property type="entry name" value="FF"/>
    <property type="match status" value="3"/>
</dbReference>
<name>A0A2V1DCY2_9PLEO</name>
<evidence type="ECO:0000313" key="11">
    <source>
        <dbReference type="Proteomes" id="UP000244855"/>
    </source>
</evidence>
<feature type="compositionally biased region" description="Pro residues" evidence="7">
    <location>
        <begin position="1"/>
        <end position="33"/>
    </location>
</feature>
<evidence type="ECO:0008006" key="12">
    <source>
        <dbReference type="Google" id="ProtNLM"/>
    </source>
</evidence>
<feature type="region of interest" description="Disordered" evidence="7">
    <location>
        <begin position="1"/>
        <end position="37"/>
    </location>
</feature>
<dbReference type="Proteomes" id="UP000244855">
    <property type="component" value="Unassembled WGS sequence"/>
</dbReference>
<dbReference type="GO" id="GO:0071004">
    <property type="term" value="C:U2-type prespliceosome"/>
    <property type="evidence" value="ECO:0007669"/>
    <property type="project" value="TreeGrafter"/>
</dbReference>
<dbReference type="PROSITE" id="PS51676">
    <property type="entry name" value="FF"/>
    <property type="match status" value="2"/>
</dbReference>
<accession>A0A2V1DCY2</accession>
<dbReference type="PROSITE" id="PS01159">
    <property type="entry name" value="WW_DOMAIN_1"/>
    <property type="match status" value="1"/>
</dbReference>
<evidence type="ECO:0000259" key="8">
    <source>
        <dbReference type="PROSITE" id="PS50020"/>
    </source>
</evidence>
<comment type="subcellular location">
    <subcellularLocation>
        <location evidence="1">Nucleus</location>
    </subcellularLocation>
</comment>
<feature type="domain" description="WW" evidence="8">
    <location>
        <begin position="81"/>
        <end position="108"/>
    </location>
</feature>
<evidence type="ECO:0000256" key="7">
    <source>
        <dbReference type="SAM" id="MobiDB-lite"/>
    </source>
</evidence>
<evidence type="ECO:0000256" key="1">
    <source>
        <dbReference type="ARBA" id="ARBA00004123"/>
    </source>
</evidence>
<feature type="compositionally biased region" description="Basic and acidic residues" evidence="7">
    <location>
        <begin position="606"/>
        <end position="651"/>
    </location>
</feature>
<evidence type="ECO:0000259" key="9">
    <source>
        <dbReference type="PROSITE" id="PS51676"/>
    </source>
</evidence>
<dbReference type="SMART" id="SM00441">
    <property type="entry name" value="FF"/>
    <property type="match status" value="4"/>
</dbReference>
<dbReference type="InterPro" id="IPR039726">
    <property type="entry name" value="Prp40-like"/>
</dbReference>
<feature type="compositionally biased region" description="Basic and acidic residues" evidence="7">
    <location>
        <begin position="134"/>
        <end position="145"/>
    </location>
</feature>
<dbReference type="PROSITE" id="PS50020">
    <property type="entry name" value="WW_DOMAIN_2"/>
    <property type="match status" value="2"/>
</dbReference>
<keyword evidence="3" id="KW-0677">Repeat</keyword>
<protein>
    <recommendedName>
        <fullName evidence="12">U1 snRNP-associated protein Usp104</fullName>
    </recommendedName>
</protein>
<gene>
    <name evidence="10" type="ORF">DM02DRAFT_617553</name>
</gene>
<dbReference type="Pfam" id="PF25432">
    <property type="entry name" value="FF_PRPF40A"/>
    <property type="match status" value="1"/>
</dbReference>
<dbReference type="FunFam" id="1.10.10.440:FF:000013">
    <property type="entry name" value="pre-mRNA-processing protein 40A isoform X1"/>
    <property type="match status" value="1"/>
</dbReference>
<keyword evidence="6" id="KW-0175">Coiled coil</keyword>
<evidence type="ECO:0000256" key="6">
    <source>
        <dbReference type="SAM" id="Coils"/>
    </source>
</evidence>
<feature type="compositionally biased region" description="Basic and acidic residues" evidence="7">
    <location>
        <begin position="152"/>
        <end position="180"/>
    </location>
</feature>
<proteinExistence type="predicted"/>
<dbReference type="SMART" id="SM00456">
    <property type="entry name" value="WW"/>
    <property type="match status" value="2"/>
</dbReference>
<feature type="compositionally biased region" description="Basic and acidic residues" evidence="7">
    <location>
        <begin position="696"/>
        <end position="747"/>
    </location>
</feature>
<dbReference type="STRING" id="97972.A0A2V1DCY2"/>
<dbReference type="EMBL" id="KZ805479">
    <property type="protein sequence ID" value="PVH95931.1"/>
    <property type="molecule type" value="Genomic_DNA"/>
</dbReference>
<dbReference type="GO" id="GO:0045292">
    <property type="term" value="P:mRNA cis splicing, via spliceosome"/>
    <property type="evidence" value="ECO:0007669"/>
    <property type="project" value="InterPro"/>
</dbReference>
<keyword evidence="11" id="KW-1185">Reference proteome</keyword>
<evidence type="ECO:0000256" key="2">
    <source>
        <dbReference type="ARBA" id="ARBA00022664"/>
    </source>
</evidence>
<dbReference type="Gene3D" id="2.20.70.10">
    <property type="match status" value="2"/>
</dbReference>
<evidence type="ECO:0000256" key="5">
    <source>
        <dbReference type="ARBA" id="ARBA00023242"/>
    </source>
</evidence>
<dbReference type="PANTHER" id="PTHR11864">
    <property type="entry name" value="PRE-MRNA-PROCESSING PROTEIN PRP40"/>
    <property type="match status" value="1"/>
</dbReference>
<feature type="compositionally biased region" description="Basic and acidic residues" evidence="7">
    <location>
        <begin position="766"/>
        <end position="775"/>
    </location>
</feature>
<feature type="region of interest" description="Disordered" evidence="7">
    <location>
        <begin position="606"/>
        <end position="817"/>
    </location>
</feature>
<dbReference type="InterPro" id="IPR036517">
    <property type="entry name" value="FF_domain_sf"/>
</dbReference>
<evidence type="ECO:0000256" key="4">
    <source>
        <dbReference type="ARBA" id="ARBA00023187"/>
    </source>
</evidence>
<dbReference type="Pfam" id="PF00397">
    <property type="entry name" value="WW"/>
    <property type="match status" value="1"/>
</dbReference>